<sequence>MTGRVLVPLYVHPAEDPAAWSALARDPSELYGVVLNVADGPGAVRDRAYVAAACLLRAAGVPVLGYVDVAYGRRPVRAVVADVCRHRAWYRVDGVFLDQAPAGAGLVRRCRRLVRAARALGAGRVVLNHGVHPDPGYAAVADLLVTFEGPWEVYRRAATPGWARDHRAGRLGHLVYGVPEQAAPLVARTAAERGAVVHCAVPGAGANPWCSPPTAYLTGRRPG</sequence>
<dbReference type="RefSeq" id="WP_014146472.1">
    <property type="nucleotide sequence ID" value="NC_016111.1"/>
</dbReference>
<protein>
    <recommendedName>
        <fullName evidence="3">Spherulation-specific family 4</fullName>
    </recommendedName>
</protein>
<accession>F8JUY3</accession>
<evidence type="ECO:0000313" key="2">
    <source>
        <dbReference type="Proteomes" id="UP000007842"/>
    </source>
</evidence>
<evidence type="ECO:0008006" key="3">
    <source>
        <dbReference type="Google" id="ProtNLM"/>
    </source>
</evidence>
<dbReference type="KEGG" id="scy:SCATT_57740"/>
<dbReference type="eggNOG" id="COG1122">
    <property type="taxonomic scope" value="Bacteria"/>
</dbReference>
<dbReference type="Proteomes" id="UP000007842">
    <property type="component" value="Chromosome"/>
</dbReference>
<dbReference type="HOGENOM" id="CLU_060605_2_0_11"/>
<dbReference type="STRING" id="1003195.SCATT_57740"/>
<evidence type="ECO:0000313" key="1">
    <source>
        <dbReference type="EMBL" id="AEW98145.1"/>
    </source>
</evidence>
<name>F8JUY3_STREN</name>
<dbReference type="InterPro" id="IPR021986">
    <property type="entry name" value="Spherulin4"/>
</dbReference>
<gene>
    <name evidence="1" type="ordered locus">SCATT_57740</name>
</gene>
<dbReference type="PANTHER" id="PTHR35040:SF9">
    <property type="entry name" value="4-LIKE CELL SURFACE PROTEIN, PUTATIVE (AFU_ORTHOLOGUE AFUA_4G14080)-RELATED"/>
    <property type="match status" value="1"/>
</dbReference>
<dbReference type="Pfam" id="PF12138">
    <property type="entry name" value="Spherulin4"/>
    <property type="match status" value="1"/>
</dbReference>
<dbReference type="OrthoDB" id="508445at2"/>
<dbReference type="AlphaFoldDB" id="F8JUY3"/>
<dbReference type="EMBL" id="CP003219">
    <property type="protein sequence ID" value="AEW98145.1"/>
    <property type="molecule type" value="Genomic_DNA"/>
</dbReference>
<dbReference type="PATRIC" id="fig|1003195.11.peg.7183"/>
<organism evidence="1 2">
    <name type="scientific">Streptantibioticus cattleyicolor (strain ATCC 35852 / DSM 46488 / JCM 4925 / NBRC 14057 / NRRL 8057)</name>
    <name type="common">Streptomyces cattleya</name>
    <dbReference type="NCBI Taxonomy" id="1003195"/>
    <lineage>
        <taxon>Bacteria</taxon>
        <taxon>Bacillati</taxon>
        <taxon>Actinomycetota</taxon>
        <taxon>Actinomycetes</taxon>
        <taxon>Kitasatosporales</taxon>
        <taxon>Streptomycetaceae</taxon>
        <taxon>Streptantibioticus</taxon>
    </lineage>
</organism>
<reference evidence="2" key="1">
    <citation type="submission" date="2011-12" db="EMBL/GenBank/DDBJ databases">
        <title>Complete genome sequence of Streptomyces cattleya strain DSM 46488.</title>
        <authorList>
            <person name="Ou H.-Y."/>
            <person name="Li P."/>
            <person name="Zhao C."/>
            <person name="O'Hagan D."/>
            <person name="Deng Z."/>
        </authorList>
    </citation>
    <scope>NUCLEOTIDE SEQUENCE [LARGE SCALE GENOMIC DNA]</scope>
    <source>
        <strain evidence="2">ATCC 35852 / DSM 46488 / JCM 4925 / NBRC 14057 / NRRL 8057</strain>
    </source>
</reference>
<keyword evidence="2" id="KW-1185">Reference proteome</keyword>
<accession>G8WYL4</accession>
<proteinExistence type="predicted"/>
<dbReference type="PANTHER" id="PTHR35040">
    <property type="match status" value="1"/>
</dbReference>
<dbReference type="KEGG" id="sct:SCAT_5771"/>